<dbReference type="GO" id="GO:0005524">
    <property type="term" value="F:ATP binding"/>
    <property type="evidence" value="ECO:0007669"/>
    <property type="project" value="UniProtKB-KW"/>
</dbReference>
<keyword evidence="9 15" id="KW-0418">Kinase</keyword>
<evidence type="ECO:0000256" key="10">
    <source>
        <dbReference type="ARBA" id="ARBA00022840"/>
    </source>
</evidence>
<keyword evidence="8" id="KW-0547">Nucleotide-binding</keyword>
<dbReference type="GO" id="GO:0005886">
    <property type="term" value="C:plasma membrane"/>
    <property type="evidence" value="ECO:0007669"/>
    <property type="project" value="UniProtKB-SubCell"/>
</dbReference>
<dbReference type="InterPro" id="IPR036097">
    <property type="entry name" value="HisK_dim/P_sf"/>
</dbReference>
<evidence type="ECO:0000256" key="1">
    <source>
        <dbReference type="ARBA" id="ARBA00000085"/>
    </source>
</evidence>
<reference evidence="15" key="1">
    <citation type="submission" date="2021-02" db="EMBL/GenBank/DDBJ databases">
        <title>Infant gut strain persistence is associated with maternal origin, phylogeny, and functional potential including surface adhesion and iron acquisition.</title>
        <authorList>
            <person name="Lou Y.C."/>
        </authorList>
    </citation>
    <scope>NUCLEOTIDE SEQUENCE</scope>
    <source>
        <strain evidence="15">L3_128_245G1_dasL3_128_245G1_concoct_49</strain>
    </source>
</reference>
<keyword evidence="6" id="KW-0808">Transferase</keyword>
<dbReference type="InterPro" id="IPR050980">
    <property type="entry name" value="2C_sensor_his_kinase"/>
</dbReference>
<dbReference type="Pfam" id="PF00512">
    <property type="entry name" value="HisKA"/>
    <property type="match status" value="1"/>
</dbReference>
<dbReference type="Gene3D" id="1.10.287.130">
    <property type="match status" value="1"/>
</dbReference>
<evidence type="ECO:0000256" key="5">
    <source>
        <dbReference type="ARBA" id="ARBA00022553"/>
    </source>
</evidence>
<keyword evidence="4" id="KW-1003">Cell membrane</keyword>
<dbReference type="Proteomes" id="UP000738879">
    <property type="component" value="Unassembled WGS sequence"/>
</dbReference>
<dbReference type="PANTHER" id="PTHR44936">
    <property type="entry name" value="SENSOR PROTEIN CREC"/>
    <property type="match status" value="1"/>
</dbReference>
<evidence type="ECO:0000256" key="3">
    <source>
        <dbReference type="ARBA" id="ARBA00012438"/>
    </source>
</evidence>
<dbReference type="CDD" id="cd06225">
    <property type="entry name" value="HAMP"/>
    <property type="match status" value="1"/>
</dbReference>
<dbReference type="GO" id="GO:0000155">
    <property type="term" value="F:phosphorelay sensor kinase activity"/>
    <property type="evidence" value="ECO:0007669"/>
    <property type="project" value="InterPro"/>
</dbReference>
<evidence type="ECO:0000256" key="7">
    <source>
        <dbReference type="ARBA" id="ARBA00022692"/>
    </source>
</evidence>
<evidence type="ECO:0000259" key="13">
    <source>
        <dbReference type="PROSITE" id="PS50109"/>
    </source>
</evidence>
<keyword evidence="5" id="KW-0597">Phosphoprotein</keyword>
<dbReference type="InterPro" id="IPR003594">
    <property type="entry name" value="HATPase_dom"/>
</dbReference>
<keyword evidence="10" id="KW-0067">ATP-binding</keyword>
<keyword evidence="7 12" id="KW-0812">Transmembrane</keyword>
<dbReference type="Gene3D" id="3.30.565.10">
    <property type="entry name" value="Histidine kinase-like ATPase, C-terminal domain"/>
    <property type="match status" value="1"/>
</dbReference>
<dbReference type="PANTHER" id="PTHR44936:SF10">
    <property type="entry name" value="SENSOR PROTEIN RSTB"/>
    <property type="match status" value="1"/>
</dbReference>
<evidence type="ECO:0000256" key="12">
    <source>
        <dbReference type="SAM" id="Phobius"/>
    </source>
</evidence>
<comment type="caution">
    <text evidence="15">The sequence shown here is derived from an EMBL/GenBank/DDBJ whole genome shotgun (WGS) entry which is preliminary data.</text>
</comment>
<evidence type="ECO:0000259" key="14">
    <source>
        <dbReference type="PROSITE" id="PS50885"/>
    </source>
</evidence>
<dbReference type="SMART" id="SM00304">
    <property type="entry name" value="HAMP"/>
    <property type="match status" value="1"/>
</dbReference>
<comment type="catalytic activity">
    <reaction evidence="1">
        <text>ATP + protein L-histidine = ADP + protein N-phospho-L-histidine.</text>
        <dbReference type="EC" id="2.7.13.3"/>
    </reaction>
</comment>
<feature type="domain" description="Histidine kinase" evidence="13">
    <location>
        <begin position="294"/>
        <end position="536"/>
    </location>
</feature>
<dbReference type="SMART" id="SM00388">
    <property type="entry name" value="HisKA"/>
    <property type="match status" value="1"/>
</dbReference>
<evidence type="ECO:0000256" key="2">
    <source>
        <dbReference type="ARBA" id="ARBA00004651"/>
    </source>
</evidence>
<gene>
    <name evidence="15" type="ORF">KHY67_02730</name>
</gene>
<keyword evidence="12" id="KW-0472">Membrane</keyword>
<feature type="transmembrane region" description="Helical" evidence="12">
    <location>
        <begin position="199"/>
        <end position="221"/>
    </location>
</feature>
<dbReference type="InterPro" id="IPR003661">
    <property type="entry name" value="HisK_dim/P_dom"/>
</dbReference>
<dbReference type="PROSITE" id="PS50109">
    <property type="entry name" value="HIS_KIN"/>
    <property type="match status" value="1"/>
</dbReference>
<evidence type="ECO:0000256" key="11">
    <source>
        <dbReference type="ARBA" id="ARBA00022989"/>
    </source>
</evidence>
<dbReference type="SUPFAM" id="SSF47384">
    <property type="entry name" value="Homodimeric domain of signal transducing histidine kinase"/>
    <property type="match status" value="1"/>
</dbReference>
<evidence type="ECO:0000313" key="16">
    <source>
        <dbReference type="Proteomes" id="UP000738879"/>
    </source>
</evidence>
<dbReference type="InterPro" id="IPR003660">
    <property type="entry name" value="HAMP_dom"/>
</dbReference>
<evidence type="ECO:0000256" key="6">
    <source>
        <dbReference type="ARBA" id="ARBA00022679"/>
    </source>
</evidence>
<name>A0A943BLL9_9ACTN</name>
<feature type="domain" description="HAMP" evidence="14">
    <location>
        <begin position="227"/>
        <end position="279"/>
    </location>
</feature>
<evidence type="ECO:0000256" key="9">
    <source>
        <dbReference type="ARBA" id="ARBA00022777"/>
    </source>
</evidence>
<feature type="transmembrane region" description="Helical" evidence="12">
    <location>
        <begin position="6"/>
        <end position="28"/>
    </location>
</feature>
<keyword evidence="11 12" id="KW-1133">Transmembrane helix</keyword>
<evidence type="ECO:0000256" key="4">
    <source>
        <dbReference type="ARBA" id="ARBA00022475"/>
    </source>
</evidence>
<evidence type="ECO:0000256" key="8">
    <source>
        <dbReference type="ARBA" id="ARBA00022741"/>
    </source>
</evidence>
<dbReference type="PROSITE" id="PS50885">
    <property type="entry name" value="HAMP"/>
    <property type="match status" value="1"/>
</dbReference>
<dbReference type="EMBL" id="JAGZJA010000002">
    <property type="protein sequence ID" value="MBS5146604.1"/>
    <property type="molecule type" value="Genomic_DNA"/>
</dbReference>
<dbReference type="Pfam" id="PF00672">
    <property type="entry name" value="HAMP"/>
    <property type="match status" value="1"/>
</dbReference>
<organism evidence="15 16">
    <name type="scientific">Collinsella intestinalis</name>
    <dbReference type="NCBI Taxonomy" id="147207"/>
    <lineage>
        <taxon>Bacteria</taxon>
        <taxon>Bacillati</taxon>
        <taxon>Actinomycetota</taxon>
        <taxon>Coriobacteriia</taxon>
        <taxon>Coriobacteriales</taxon>
        <taxon>Coriobacteriaceae</taxon>
        <taxon>Collinsella</taxon>
    </lineage>
</organism>
<dbReference type="InterPro" id="IPR005467">
    <property type="entry name" value="His_kinase_dom"/>
</dbReference>
<dbReference type="CDD" id="cd00082">
    <property type="entry name" value="HisKA"/>
    <property type="match status" value="1"/>
</dbReference>
<evidence type="ECO:0000313" key="15">
    <source>
        <dbReference type="EMBL" id="MBS5146604.1"/>
    </source>
</evidence>
<comment type="subcellular location">
    <subcellularLocation>
        <location evidence="2">Cell membrane</location>
        <topology evidence="2">Multi-pass membrane protein</topology>
    </subcellularLocation>
</comment>
<dbReference type="SUPFAM" id="SSF158472">
    <property type="entry name" value="HAMP domain-like"/>
    <property type="match status" value="1"/>
</dbReference>
<dbReference type="CDD" id="cd00075">
    <property type="entry name" value="HATPase"/>
    <property type="match status" value="1"/>
</dbReference>
<sequence length="556" mass="59510">MTFTVYLAVYLAVATALATLGISLFAGLNDEYFYKVEIEIGNGLTQRGVVDSGPYIYDAEAGELLPAAELALPGDEPYAVFIATGARGTDGASVPSDDVPVDMVTATTDMVRDGKVRLYDWGLNYNEWYPQEEVLEDDNGISYENLARYDSLSRSGRVQTVEMFARMTGADLGQTFGEGQVSNTAYYAAPERDDGIMPWVMSFLVASAPVLAYGGLGWLTFRHFYRVHIAGPLAELAGAADRIAEQDLDFAIGTVRGRELGRLSETLEHMRASLLEAQRELWRTAESRRRLNAAFAHDLRTPITVLKGTVEMAQMRLRRGDTLDVGALDALSAQVARLERYATSMGGLTKLEDRPVECEALALDDLREELDRHVSGVIAARGGGLKLELPSMGEAAAMPALETAGAPVPDAIGGSASAADGRPAAPPLFLDLPLVEEVLDNLLSNACVHASTRVAFDMMVDAGVLTVVVTDDGPGFTPEALRRGCDPFFSENKSAEHFGLGLNVSSVLCGLHGGRIALANAGSGGARVIATFDVRLDRESVFERGEAAPAPGPRQG</sequence>
<dbReference type="InterPro" id="IPR036890">
    <property type="entry name" value="HATPase_C_sf"/>
</dbReference>
<dbReference type="SUPFAM" id="SSF55874">
    <property type="entry name" value="ATPase domain of HSP90 chaperone/DNA topoisomerase II/histidine kinase"/>
    <property type="match status" value="1"/>
</dbReference>
<dbReference type="Gene3D" id="6.10.340.10">
    <property type="match status" value="1"/>
</dbReference>
<accession>A0A943BLL9</accession>
<dbReference type="EC" id="2.7.13.3" evidence="3"/>
<dbReference type="AlphaFoldDB" id="A0A943BLL9"/>
<dbReference type="SMART" id="SM00387">
    <property type="entry name" value="HATPase_c"/>
    <property type="match status" value="1"/>
</dbReference>
<protein>
    <recommendedName>
        <fullName evidence="3">histidine kinase</fullName>
        <ecNumber evidence="3">2.7.13.3</ecNumber>
    </recommendedName>
</protein>
<dbReference type="Pfam" id="PF02518">
    <property type="entry name" value="HATPase_c"/>
    <property type="match status" value="1"/>
</dbReference>
<proteinExistence type="predicted"/>